<feature type="region of interest" description="Disordered" evidence="1">
    <location>
        <begin position="182"/>
        <end position="220"/>
    </location>
</feature>
<dbReference type="AlphaFoldDB" id="A0A836GNN1"/>
<sequence>MLASGDSASSSKASIHSSISSSSAASFSEDDDIQDELTRTAALECLSGGHTVEAVEVTKLRMQREQRLRRVLSLRHLGQPEPIPSSMLFCTRAALSEEDTVWLYTLANSACFERLMHGIQSTAPSALAGHLDTILSLANPLFYFSYRMPVNAVSGAGDTVETSLREAPAMQRWLESTPPVLRKRPAPAYEDADESRRGVDGEPATGAFQKRPKTSAGNLSAPSGLVAQSMKAWEAHLTATLTKEGETIENFRHSRTKSSYTDKKRFQEKAAWQEYVREVRMQAEQREREVKRPLRRGEVKEP</sequence>
<dbReference type="KEGG" id="lenr:94173825"/>
<protein>
    <recommendedName>
        <fullName evidence="4">BCNT-C domain-containing protein</fullName>
    </recommendedName>
</protein>
<gene>
    <name evidence="2" type="ORF">CUR178_06655</name>
</gene>
<proteinExistence type="predicted"/>
<evidence type="ECO:0000313" key="2">
    <source>
        <dbReference type="EMBL" id="KAG5485292.1"/>
    </source>
</evidence>
<name>A0A836GNN1_LEIEN</name>
<feature type="region of interest" description="Disordered" evidence="1">
    <location>
        <begin position="1"/>
        <end position="21"/>
    </location>
</feature>
<organism evidence="2 3">
    <name type="scientific">Leishmania enriettii</name>
    <dbReference type="NCBI Taxonomy" id="5663"/>
    <lineage>
        <taxon>Eukaryota</taxon>
        <taxon>Discoba</taxon>
        <taxon>Euglenozoa</taxon>
        <taxon>Kinetoplastea</taxon>
        <taxon>Metakinetoplastina</taxon>
        <taxon>Trypanosomatida</taxon>
        <taxon>Trypanosomatidae</taxon>
        <taxon>Leishmaniinae</taxon>
        <taxon>Leishmania</taxon>
    </lineage>
</organism>
<dbReference type="Proteomes" id="UP000674179">
    <property type="component" value="Chromosome 7"/>
</dbReference>
<dbReference type="RefSeq" id="XP_067695556.1">
    <property type="nucleotide sequence ID" value="XM_067838315.1"/>
</dbReference>
<dbReference type="EMBL" id="JAFHKP010000007">
    <property type="protein sequence ID" value="KAG5485292.1"/>
    <property type="molecule type" value="Genomic_DNA"/>
</dbReference>
<evidence type="ECO:0000256" key="1">
    <source>
        <dbReference type="SAM" id="MobiDB-lite"/>
    </source>
</evidence>
<evidence type="ECO:0000313" key="3">
    <source>
        <dbReference type="Proteomes" id="UP000674179"/>
    </source>
</evidence>
<evidence type="ECO:0008006" key="4">
    <source>
        <dbReference type="Google" id="ProtNLM"/>
    </source>
</evidence>
<feature type="region of interest" description="Disordered" evidence="1">
    <location>
        <begin position="282"/>
        <end position="302"/>
    </location>
</feature>
<accession>A0A836GNN1</accession>
<keyword evidence="3" id="KW-1185">Reference proteome</keyword>
<comment type="caution">
    <text evidence="2">The sequence shown here is derived from an EMBL/GenBank/DDBJ whole genome shotgun (WGS) entry which is preliminary data.</text>
</comment>
<dbReference type="GeneID" id="94173825"/>
<dbReference type="OrthoDB" id="261272at2759"/>
<reference evidence="2 3" key="1">
    <citation type="submission" date="2021-02" db="EMBL/GenBank/DDBJ databases">
        <title>Leishmania (Mundinia) enrietti genome sequencing and assembly.</title>
        <authorList>
            <person name="Almutairi H."/>
            <person name="Gatherer D."/>
        </authorList>
    </citation>
    <scope>NUCLEOTIDE SEQUENCE [LARGE SCALE GENOMIC DNA]</scope>
    <source>
        <strain evidence="2">CUR178</strain>
    </source>
</reference>